<dbReference type="STRING" id="478744.SAMN05444359_108125"/>
<dbReference type="RefSeq" id="WP_090167554.1">
    <property type="nucleotide sequence ID" value="NZ_FOFB01000008.1"/>
</dbReference>
<evidence type="ECO:0000256" key="2">
    <source>
        <dbReference type="ARBA" id="ARBA00023125"/>
    </source>
</evidence>
<dbReference type="InterPro" id="IPR010359">
    <property type="entry name" value="IrrE_HExxH"/>
</dbReference>
<dbReference type="Gene3D" id="1.10.260.40">
    <property type="entry name" value="lambda repressor-like DNA-binding domains"/>
    <property type="match status" value="1"/>
</dbReference>
<evidence type="ECO:0000313" key="4">
    <source>
        <dbReference type="EMBL" id="SEQ34117.1"/>
    </source>
</evidence>
<comment type="similarity">
    <text evidence="1">Belongs to the short-chain fatty acyl-CoA assimilation regulator (ScfR) family.</text>
</comment>
<dbReference type="InterPro" id="IPR010982">
    <property type="entry name" value="Lambda_DNA-bd_dom_sf"/>
</dbReference>
<dbReference type="GO" id="GO:0005829">
    <property type="term" value="C:cytosol"/>
    <property type="evidence" value="ECO:0007669"/>
    <property type="project" value="TreeGrafter"/>
</dbReference>
<dbReference type="AlphaFoldDB" id="A0A1H9F899"/>
<dbReference type="InterPro" id="IPR050807">
    <property type="entry name" value="TransReg_Diox_bact_type"/>
</dbReference>
<keyword evidence="2" id="KW-0238">DNA-binding</keyword>
<dbReference type="CDD" id="cd00093">
    <property type="entry name" value="HTH_XRE"/>
    <property type="match status" value="1"/>
</dbReference>
<dbReference type="PANTHER" id="PTHR46797">
    <property type="entry name" value="HTH-TYPE TRANSCRIPTIONAL REGULATOR"/>
    <property type="match status" value="1"/>
</dbReference>
<dbReference type="GO" id="GO:0003700">
    <property type="term" value="F:DNA-binding transcription factor activity"/>
    <property type="evidence" value="ECO:0007669"/>
    <property type="project" value="TreeGrafter"/>
</dbReference>
<proteinExistence type="inferred from homology"/>
<dbReference type="PANTHER" id="PTHR46797:SF1">
    <property type="entry name" value="METHYLPHOSPHONATE SYNTHASE"/>
    <property type="match status" value="1"/>
</dbReference>
<accession>A0A1H9F899</accession>
<feature type="domain" description="HTH cro/C1-type" evidence="3">
    <location>
        <begin position="16"/>
        <end position="70"/>
    </location>
</feature>
<reference evidence="5" key="1">
    <citation type="submission" date="2016-10" db="EMBL/GenBank/DDBJ databases">
        <authorList>
            <person name="Varghese N."/>
            <person name="Submissions S."/>
        </authorList>
    </citation>
    <scope>NUCLEOTIDE SEQUENCE [LARGE SCALE GENOMIC DNA]</scope>
    <source>
        <strain evidence="5">DSM 24740</strain>
    </source>
</reference>
<dbReference type="SMART" id="SM00530">
    <property type="entry name" value="HTH_XRE"/>
    <property type="match status" value="1"/>
</dbReference>
<dbReference type="EMBL" id="FOFB01000008">
    <property type="protein sequence ID" value="SEQ34117.1"/>
    <property type="molecule type" value="Genomic_DNA"/>
</dbReference>
<dbReference type="OrthoDB" id="833147at2"/>
<evidence type="ECO:0000256" key="1">
    <source>
        <dbReference type="ARBA" id="ARBA00007227"/>
    </source>
</evidence>
<dbReference type="Proteomes" id="UP000199021">
    <property type="component" value="Unassembled WGS sequence"/>
</dbReference>
<name>A0A1H9F899_9BACT</name>
<dbReference type="Pfam" id="PF06114">
    <property type="entry name" value="Peptidase_M78"/>
    <property type="match status" value="1"/>
</dbReference>
<evidence type="ECO:0000313" key="5">
    <source>
        <dbReference type="Proteomes" id="UP000199021"/>
    </source>
</evidence>
<keyword evidence="5" id="KW-1185">Reference proteome</keyword>
<sequence>MNAKTANERIIFGLKVKQLRQEQKLSFADLSKSSGMSLSYLNEIEKGKKFPKADKVRNLAKALGTNAKDLTNGELGRNLAPVTQLLQSNFLNELPLELFGIELGKVAEIIAQAPVRVGAFISTLLELSRSYALREENFYFAALRSYLELNDNYFPELERAVDEFSDKYDLPDVRPVPPRILAGLLEDRFDYKILPNGLDEHPELAIFRSVYVPKGRKLLLNGSLTPRQRGFQFGKELGFNQLNLTERANTSSLVRSRVFEEVLNHSKATYFSAALHVPLQPFVSSIRDLFDQETWSASAVENIMQRFNATPEMFYQRLTNVLPQFFGLKELFFLRFMHTPATDGFSIDKELHLHRRHQPHENGLFEHYCRRWVSVHLLEEMKDSKAGEMRISAQRSQYFGTEDEYLCLTLARSGYPDPSRNVSLTIGLLVNDKLRETIRWADDPAISRRVVNTTCERCPIMDCKERATEPVIVQKREQYSRVKKALRDL</sequence>
<dbReference type="SUPFAM" id="SSF47413">
    <property type="entry name" value="lambda repressor-like DNA-binding domains"/>
    <property type="match status" value="1"/>
</dbReference>
<dbReference type="PROSITE" id="PS50943">
    <property type="entry name" value="HTH_CROC1"/>
    <property type="match status" value="1"/>
</dbReference>
<dbReference type="InParanoid" id="A0A1H9F899"/>
<gene>
    <name evidence="4" type="ORF">SAMN05444359_108125</name>
</gene>
<evidence type="ECO:0000259" key="3">
    <source>
        <dbReference type="PROSITE" id="PS50943"/>
    </source>
</evidence>
<dbReference type="GO" id="GO:0003677">
    <property type="term" value="F:DNA binding"/>
    <property type="evidence" value="ECO:0007669"/>
    <property type="project" value="UniProtKB-KW"/>
</dbReference>
<dbReference type="InterPro" id="IPR001387">
    <property type="entry name" value="Cro/C1-type_HTH"/>
</dbReference>
<dbReference type="Pfam" id="PF13560">
    <property type="entry name" value="HTH_31"/>
    <property type="match status" value="1"/>
</dbReference>
<organism evidence="4 5">
    <name type="scientific">Neolewinella agarilytica</name>
    <dbReference type="NCBI Taxonomy" id="478744"/>
    <lineage>
        <taxon>Bacteria</taxon>
        <taxon>Pseudomonadati</taxon>
        <taxon>Bacteroidota</taxon>
        <taxon>Saprospiria</taxon>
        <taxon>Saprospirales</taxon>
        <taxon>Lewinellaceae</taxon>
        <taxon>Neolewinella</taxon>
    </lineage>
</organism>
<protein>
    <recommendedName>
        <fullName evidence="3">HTH cro/C1-type domain-containing protein</fullName>
    </recommendedName>
</protein>